<dbReference type="InterPro" id="IPR001310">
    <property type="entry name" value="Histidine_triad_HIT"/>
</dbReference>
<accession>A0A656PN82</accession>
<comment type="caution">
    <text evidence="4">The sequence shown here is derived from an EMBL/GenBank/DDBJ whole genome shotgun (WGS) entry which is preliminary data.</text>
</comment>
<dbReference type="EMBL" id="DQFB01000004">
    <property type="protein sequence ID" value="HCQ40714.1"/>
    <property type="molecule type" value="Genomic_DNA"/>
</dbReference>
<protein>
    <submittedName>
        <fullName evidence="4">HIT domain-containing protein</fullName>
    </submittedName>
</protein>
<dbReference type="InterPro" id="IPR036265">
    <property type="entry name" value="HIT-like_sf"/>
</dbReference>
<dbReference type="PANTHER" id="PTHR46648:SF1">
    <property type="entry name" value="ADENOSINE 5'-MONOPHOSPHORAMIDASE HNT1"/>
    <property type="match status" value="1"/>
</dbReference>
<comment type="caution">
    <text evidence="2">Lacks conserved residue(s) required for the propagation of feature annotation.</text>
</comment>
<sequence length="136" mass="15253">MKDCIFCKIAKREIPSGIIYEDETHISFLDINPTTEGMTVVITKKHHDSDLYSNDTAVICAIMSAAKNTAGLLKERLGCERVLTAVEGLEIDHLHVKLYPYYGNRSAADTLTEHIGQKPTKEYLKNLADRIGFLKI</sequence>
<dbReference type="GO" id="GO:0003824">
    <property type="term" value="F:catalytic activity"/>
    <property type="evidence" value="ECO:0007669"/>
    <property type="project" value="InterPro"/>
</dbReference>
<dbReference type="Gene3D" id="3.30.428.10">
    <property type="entry name" value="HIT-like"/>
    <property type="match status" value="1"/>
</dbReference>
<dbReference type="PRINTS" id="PR00332">
    <property type="entry name" value="HISTRIAD"/>
</dbReference>
<evidence type="ECO:0000259" key="3">
    <source>
        <dbReference type="PROSITE" id="PS51084"/>
    </source>
</evidence>
<evidence type="ECO:0000313" key="5">
    <source>
        <dbReference type="Proteomes" id="UP000262056"/>
    </source>
</evidence>
<organism evidence="4 5">
    <name type="scientific">candidate division WWE3 bacterium</name>
    <dbReference type="NCBI Taxonomy" id="2053526"/>
    <lineage>
        <taxon>Bacteria</taxon>
        <taxon>Katanobacteria</taxon>
    </lineage>
</organism>
<dbReference type="PANTHER" id="PTHR46648">
    <property type="entry name" value="HIT FAMILY PROTEIN 1"/>
    <property type="match status" value="1"/>
</dbReference>
<proteinExistence type="predicted"/>
<feature type="domain" description="HIT" evidence="3">
    <location>
        <begin position="5"/>
        <end position="112"/>
    </location>
</feature>
<name>A0A656PN82_UNCKA</name>
<dbReference type="Proteomes" id="UP000262056">
    <property type="component" value="Unassembled WGS sequence"/>
</dbReference>
<feature type="active site" description="Tele-AMP-histidine intermediate" evidence="1">
    <location>
        <position position="95"/>
    </location>
</feature>
<dbReference type="AlphaFoldDB" id="A0A656PN82"/>
<dbReference type="PROSITE" id="PS51084">
    <property type="entry name" value="HIT_2"/>
    <property type="match status" value="1"/>
</dbReference>
<dbReference type="InterPro" id="IPR011146">
    <property type="entry name" value="HIT-like"/>
</dbReference>
<dbReference type="GO" id="GO:0009117">
    <property type="term" value="P:nucleotide metabolic process"/>
    <property type="evidence" value="ECO:0007669"/>
    <property type="project" value="TreeGrafter"/>
</dbReference>
<evidence type="ECO:0000256" key="2">
    <source>
        <dbReference type="PROSITE-ProRule" id="PRU00464"/>
    </source>
</evidence>
<dbReference type="SUPFAM" id="SSF54197">
    <property type="entry name" value="HIT-like"/>
    <property type="match status" value="1"/>
</dbReference>
<gene>
    <name evidence="4" type="ORF">DIU24_03340</name>
</gene>
<reference evidence="4 5" key="1">
    <citation type="journal article" date="2018" name="Nat. Biotechnol.">
        <title>A standardized bacterial taxonomy based on genome phylogeny substantially revises the tree of life.</title>
        <authorList>
            <person name="Parks D.H."/>
            <person name="Chuvochina M."/>
            <person name="Waite D.W."/>
            <person name="Rinke C."/>
            <person name="Skarshewski A."/>
            <person name="Chaumeil P.A."/>
            <person name="Hugenholtz P."/>
        </authorList>
    </citation>
    <scope>NUCLEOTIDE SEQUENCE [LARGE SCALE GENOMIC DNA]</scope>
    <source>
        <strain evidence="4">UBA12021</strain>
    </source>
</reference>
<dbReference type="Pfam" id="PF01230">
    <property type="entry name" value="HIT"/>
    <property type="match status" value="1"/>
</dbReference>
<evidence type="ECO:0000256" key="1">
    <source>
        <dbReference type="PIRSR" id="PIRSR601310-1"/>
    </source>
</evidence>
<evidence type="ECO:0000313" key="4">
    <source>
        <dbReference type="EMBL" id="HCQ40714.1"/>
    </source>
</evidence>